<feature type="transmembrane region" description="Helical" evidence="2">
    <location>
        <begin position="113"/>
        <end position="134"/>
    </location>
</feature>
<keyword evidence="2" id="KW-0472">Membrane</keyword>
<feature type="region of interest" description="Disordered" evidence="1">
    <location>
        <begin position="218"/>
        <end position="237"/>
    </location>
</feature>
<feature type="transmembrane region" description="Helical" evidence="2">
    <location>
        <begin position="140"/>
        <end position="158"/>
    </location>
</feature>
<keyword evidence="2" id="KW-0812">Transmembrane</keyword>
<feature type="compositionally biased region" description="Pro residues" evidence="1">
    <location>
        <begin position="225"/>
        <end position="237"/>
    </location>
</feature>
<keyword evidence="4" id="KW-1185">Reference proteome</keyword>
<feature type="transmembrane region" description="Helical" evidence="2">
    <location>
        <begin position="6"/>
        <end position="24"/>
    </location>
</feature>
<evidence type="ECO:0000256" key="2">
    <source>
        <dbReference type="SAM" id="Phobius"/>
    </source>
</evidence>
<comment type="caution">
    <text evidence="3">The sequence shown here is derived from an EMBL/GenBank/DDBJ whole genome shotgun (WGS) entry which is preliminary data.</text>
</comment>
<proteinExistence type="predicted"/>
<name>A0A4R2PF40_RHOSA</name>
<keyword evidence="2" id="KW-1133">Transmembrane helix</keyword>
<gene>
    <name evidence="3" type="ORF">EV659_10657</name>
</gene>
<dbReference type="AlphaFoldDB" id="A0A4R2PF40"/>
<reference evidence="3 4" key="1">
    <citation type="submission" date="2019-03" db="EMBL/GenBank/DDBJ databases">
        <title>Genomic Encyclopedia of Type Strains, Phase IV (KMG-IV): sequencing the most valuable type-strain genomes for metagenomic binning, comparative biology and taxonomic classification.</title>
        <authorList>
            <person name="Goeker M."/>
        </authorList>
    </citation>
    <scope>NUCLEOTIDE SEQUENCE [LARGE SCALE GENOMIC DNA]</scope>
    <source>
        <strain evidence="3 4">DSM 2132</strain>
    </source>
</reference>
<dbReference type="EMBL" id="SLXO01000006">
    <property type="protein sequence ID" value="TCP33899.1"/>
    <property type="molecule type" value="Genomic_DNA"/>
</dbReference>
<protein>
    <submittedName>
        <fullName evidence="3">Uncharacterized protein</fullName>
    </submittedName>
</protein>
<accession>A0A4R2PF40</accession>
<dbReference type="InParanoid" id="A0A4R2PF40"/>
<sequence>MIGPAFTLTWQLLVPVALMSYLLVGRLMHEGHLPDFETRKALKAHLKKARKAREGAGQTRNPLVRRWLRFGGGFYGIVAAYTFFVLEPPILFSLIVALFDADTWSLEGLIELAFTFLANSFAQFVTALLWFGYWLEDAPAWLFFSGLVAVYVAYAQGVRWARVHQARGIGHVALWRWFEGPVPTRRAGTASATIPETVPETPFATPLKTDAATEAPVGRPFLTPVEPPDAGPPAGPA</sequence>
<organism evidence="3 4">
    <name type="scientific">Rhodothalassium salexigens DSM 2132</name>
    <dbReference type="NCBI Taxonomy" id="1188247"/>
    <lineage>
        <taxon>Bacteria</taxon>
        <taxon>Pseudomonadati</taxon>
        <taxon>Pseudomonadota</taxon>
        <taxon>Alphaproteobacteria</taxon>
        <taxon>Rhodothalassiales</taxon>
        <taxon>Rhodothalassiaceae</taxon>
        <taxon>Rhodothalassium</taxon>
    </lineage>
</organism>
<dbReference type="Proteomes" id="UP000295399">
    <property type="component" value="Unassembled WGS sequence"/>
</dbReference>
<evidence type="ECO:0000313" key="4">
    <source>
        <dbReference type="Proteomes" id="UP000295399"/>
    </source>
</evidence>
<evidence type="ECO:0000256" key="1">
    <source>
        <dbReference type="SAM" id="MobiDB-lite"/>
    </source>
</evidence>
<evidence type="ECO:0000313" key="3">
    <source>
        <dbReference type="EMBL" id="TCP33899.1"/>
    </source>
</evidence>